<evidence type="ECO:0000259" key="7">
    <source>
        <dbReference type="Pfam" id="PF01593"/>
    </source>
</evidence>
<comment type="catalytic activity">
    <reaction evidence="4">
        <text>a secondary aliphatic amine + O2 + H2O = a primary amine + an aldehyde + H2O2</text>
        <dbReference type="Rhea" id="RHEA:26414"/>
        <dbReference type="ChEBI" id="CHEBI:15377"/>
        <dbReference type="ChEBI" id="CHEBI:15379"/>
        <dbReference type="ChEBI" id="CHEBI:16240"/>
        <dbReference type="ChEBI" id="CHEBI:17478"/>
        <dbReference type="ChEBI" id="CHEBI:58855"/>
        <dbReference type="ChEBI" id="CHEBI:65296"/>
        <dbReference type="EC" id="1.4.3.4"/>
    </reaction>
</comment>
<dbReference type="EMBL" id="LYXU01000003">
    <property type="protein sequence ID" value="OBS21258.1"/>
    <property type="molecule type" value="Genomic_DNA"/>
</dbReference>
<evidence type="ECO:0000313" key="8">
    <source>
        <dbReference type="EMBL" id="OBS21258.1"/>
    </source>
</evidence>
<evidence type="ECO:0000256" key="5">
    <source>
        <dbReference type="PIRSR" id="PIRSR601613-1"/>
    </source>
</evidence>
<keyword evidence="6" id="KW-0274">FAD</keyword>
<dbReference type="Gene3D" id="1.10.405.10">
    <property type="entry name" value="Guanine Nucleotide Dissociation Inhibitor, domain 1"/>
    <property type="match status" value="1"/>
</dbReference>
<accession>A0A1B8AL91</accession>
<name>A0A1B8AL91_FUSPO</name>
<reference evidence="8 9" key="1">
    <citation type="submission" date="2016-06" db="EMBL/GenBank/DDBJ databases">
        <title>Living apart together: crosstalk between the core and supernumerary genomes in a fungal plant pathogen.</title>
        <authorList>
            <person name="Vanheule A."/>
            <person name="Audenaert K."/>
            <person name="Warris S."/>
            <person name="Van De Geest H."/>
            <person name="Schijlen E."/>
            <person name="Hofte M."/>
            <person name="De Saeger S."/>
            <person name="Haesaert G."/>
            <person name="Waalwijk C."/>
            <person name="Van Der Lee T."/>
        </authorList>
    </citation>
    <scope>NUCLEOTIDE SEQUENCE [LARGE SCALE GENOMIC DNA]</scope>
    <source>
        <strain evidence="8 9">2516</strain>
    </source>
</reference>
<feature type="domain" description="Amine oxidase" evidence="7">
    <location>
        <begin position="21"/>
        <end position="465"/>
    </location>
</feature>
<evidence type="ECO:0000256" key="2">
    <source>
        <dbReference type="ARBA" id="ARBA00005995"/>
    </source>
</evidence>
<dbReference type="PANTHER" id="PTHR43563:SF14">
    <property type="entry name" value="AMINE OXIDASE"/>
    <property type="match status" value="1"/>
</dbReference>
<dbReference type="SUPFAM" id="SSF51905">
    <property type="entry name" value="FAD/NAD(P)-binding domain"/>
    <property type="match status" value="1"/>
</dbReference>
<feature type="binding site" evidence="5">
    <location>
        <position position="247"/>
    </location>
    <ligand>
        <name>FAD</name>
        <dbReference type="ChEBI" id="CHEBI:57692"/>
    </ligand>
</feature>
<dbReference type="PRINTS" id="PR00757">
    <property type="entry name" value="AMINEOXDASEF"/>
</dbReference>
<keyword evidence="6" id="KW-0285">Flavoprotein</keyword>
<dbReference type="InterPro" id="IPR002937">
    <property type="entry name" value="Amino_oxidase"/>
</dbReference>
<feature type="binding site" evidence="5">
    <location>
        <begin position="41"/>
        <end position="42"/>
    </location>
    <ligand>
        <name>FAD</name>
        <dbReference type="ChEBI" id="CHEBI:57692"/>
    </ligand>
</feature>
<dbReference type="EC" id="1.4.3.-" evidence="6"/>
<feature type="binding site" evidence="5">
    <location>
        <position position="22"/>
    </location>
    <ligand>
        <name>FAD</name>
        <dbReference type="ChEBI" id="CHEBI:57692"/>
    </ligand>
</feature>
<dbReference type="GO" id="GO:0097621">
    <property type="term" value="F:monoamine oxidase activity"/>
    <property type="evidence" value="ECO:0007669"/>
    <property type="project" value="UniProtKB-EC"/>
</dbReference>
<dbReference type="OMA" id="SVPTCLY"/>
<dbReference type="STRING" id="36050.A0A1B8AL91"/>
<dbReference type="PANTHER" id="PTHR43563">
    <property type="entry name" value="AMINE OXIDASE"/>
    <property type="match status" value="1"/>
</dbReference>
<feature type="binding site" evidence="5">
    <location>
        <position position="354"/>
    </location>
    <ligand>
        <name>substrate</name>
    </ligand>
</feature>
<keyword evidence="9" id="KW-1185">Reference proteome</keyword>
<comment type="caution">
    <text evidence="8">The sequence shown here is derived from an EMBL/GenBank/DDBJ whole genome shotgun (WGS) entry which is preliminary data.</text>
</comment>
<dbReference type="InterPro" id="IPR036188">
    <property type="entry name" value="FAD/NAD-bd_sf"/>
</dbReference>
<feature type="binding site" evidence="5">
    <location>
        <position position="441"/>
    </location>
    <ligand>
        <name>FAD</name>
        <dbReference type="ChEBI" id="CHEBI:57692"/>
    </ligand>
</feature>
<dbReference type="InterPro" id="IPR001613">
    <property type="entry name" value="Flavin_amine_oxidase"/>
</dbReference>
<dbReference type="InterPro" id="IPR050703">
    <property type="entry name" value="Flavin_MAO"/>
</dbReference>
<organism evidence="8 9">
    <name type="scientific">Fusarium poae</name>
    <dbReference type="NCBI Taxonomy" id="36050"/>
    <lineage>
        <taxon>Eukaryota</taxon>
        <taxon>Fungi</taxon>
        <taxon>Dikarya</taxon>
        <taxon>Ascomycota</taxon>
        <taxon>Pezizomycotina</taxon>
        <taxon>Sordariomycetes</taxon>
        <taxon>Hypocreomycetidae</taxon>
        <taxon>Hypocreales</taxon>
        <taxon>Nectriaceae</taxon>
        <taxon>Fusarium</taxon>
    </lineage>
</organism>
<dbReference type="Proteomes" id="UP000091967">
    <property type="component" value="Unassembled WGS sequence"/>
</dbReference>
<evidence type="ECO:0000256" key="3">
    <source>
        <dbReference type="ARBA" id="ARBA00023002"/>
    </source>
</evidence>
<keyword evidence="3 6" id="KW-0560">Oxidoreductase</keyword>
<comment type="similarity">
    <text evidence="2 6">Belongs to the flavin monoamine oxidase family.</text>
</comment>
<evidence type="ECO:0000256" key="1">
    <source>
        <dbReference type="ARBA" id="ARBA00001974"/>
    </source>
</evidence>
<protein>
    <recommendedName>
        <fullName evidence="6">Amine oxidase</fullName>
        <ecNumber evidence="6">1.4.3.-</ecNumber>
    </recommendedName>
</protein>
<evidence type="ECO:0000256" key="6">
    <source>
        <dbReference type="RuleBase" id="RU362067"/>
    </source>
</evidence>
<evidence type="ECO:0000256" key="4">
    <source>
        <dbReference type="ARBA" id="ARBA00048448"/>
    </source>
</evidence>
<sequence length="471" mass="51161">MTLTVTNKQETVDVVIVGAGLSGLRSAVKIHEAGYSVTVLEAGDRVGGKTLSVDASDLGGKVDLGAAWLNDTNQSEIYKLAQEFGFDLIKQRATGLNLHQQLDGKVDKIPHGSGMSLPSGATELVQKFIEKLNKWVDKIDPENPSGHPEAEMLDSLTFGQLSSKYLGPELGPAVADSATSPLLGVGPDEVSALFMVDYFRSGTGVENMASDGKDGGQYLRNRQGNQTFSIRLAAKLPKAAVRLRSPVKTVTQGSDGVIVETANPGQSFRAKRVVISVPTCLYSSLVFEPPLPPTKKSLSDSTALGYYSKTIFVFDKPWWRDAGLSGIIESEEGPIYFSRDTCSEEDGQYSITCFVVGDRGRDWSKWSSAERKRIVSEQFKRIFSAVGIEAPEPVNIIVQEWVKQPWIWGAPSPVMMPGILTSDSGKALREVYGRVHFVGTETSLVWKGYMEGAVRSGVRGAKEVIKAFEDE</sequence>
<gene>
    <name evidence="8" type="ORF">FPOA_07596</name>
</gene>
<dbReference type="OrthoDB" id="5046242at2759"/>
<proteinExistence type="inferred from homology"/>
<dbReference type="SUPFAM" id="SSF54373">
    <property type="entry name" value="FAD-linked reductases, C-terminal domain"/>
    <property type="match status" value="1"/>
</dbReference>
<dbReference type="AlphaFoldDB" id="A0A1B8AL91"/>
<comment type="cofactor">
    <cofactor evidence="1 6">
        <name>FAD</name>
        <dbReference type="ChEBI" id="CHEBI:57692"/>
    </cofactor>
</comment>
<evidence type="ECO:0000313" key="9">
    <source>
        <dbReference type="Proteomes" id="UP000091967"/>
    </source>
</evidence>
<dbReference type="Pfam" id="PF01593">
    <property type="entry name" value="Amino_oxidase"/>
    <property type="match status" value="1"/>
</dbReference>
<dbReference type="Gene3D" id="3.90.660.10">
    <property type="match status" value="1"/>
</dbReference>
<dbReference type="Gene3D" id="3.50.50.60">
    <property type="entry name" value="FAD/NAD(P)-binding domain"/>
    <property type="match status" value="1"/>
</dbReference>